<feature type="chain" id="PRO_5046329944" evidence="1">
    <location>
        <begin position="20"/>
        <end position="194"/>
    </location>
</feature>
<evidence type="ECO:0000313" key="3">
    <source>
        <dbReference type="Proteomes" id="UP001164746"/>
    </source>
</evidence>
<proteinExistence type="predicted"/>
<feature type="non-terminal residue" evidence="2">
    <location>
        <position position="194"/>
    </location>
</feature>
<keyword evidence="3" id="KW-1185">Reference proteome</keyword>
<sequence>MGLSDNCVLLCILIPAMQCGKYTDVTRLRGDLDAFLANNSGLQLLLGNFLTEPSPRKQVFRSNHFNKLLMLKSAVAEILKEHDAIAHKYMPYFTSQHYLKRDETSFQGSQRFVNVLKTNFGDFGNTAHFDGHQRKKYQRNFSYNTSVQKIDWQPTANHLFQKLALSVIFSFLAKHNATAPSSTTVPSLNPVSRP</sequence>
<gene>
    <name evidence="2" type="ORF">MAR_001080</name>
</gene>
<dbReference type="EMBL" id="CP111022">
    <property type="protein sequence ID" value="WAR19242.1"/>
    <property type="molecule type" value="Genomic_DNA"/>
</dbReference>
<keyword evidence="1" id="KW-0732">Signal</keyword>
<reference evidence="2" key="1">
    <citation type="submission" date="2022-11" db="EMBL/GenBank/DDBJ databases">
        <title>Centuries of genome instability and evolution in soft-shell clam transmissible cancer (bioRxiv).</title>
        <authorList>
            <person name="Hart S.F.M."/>
            <person name="Yonemitsu M.A."/>
            <person name="Giersch R.M."/>
            <person name="Beal B.F."/>
            <person name="Arriagada G."/>
            <person name="Davis B.W."/>
            <person name="Ostrander E.A."/>
            <person name="Goff S.P."/>
            <person name="Metzger M.J."/>
        </authorList>
    </citation>
    <scope>NUCLEOTIDE SEQUENCE</scope>
    <source>
        <strain evidence="2">MELC-2E11</strain>
        <tissue evidence="2">Siphon/mantle</tissue>
    </source>
</reference>
<accession>A0ABY7FDZ0</accession>
<evidence type="ECO:0000313" key="2">
    <source>
        <dbReference type="EMBL" id="WAR19242.1"/>
    </source>
</evidence>
<dbReference type="Proteomes" id="UP001164746">
    <property type="component" value="Chromosome 11"/>
</dbReference>
<evidence type="ECO:0000256" key="1">
    <source>
        <dbReference type="SAM" id="SignalP"/>
    </source>
</evidence>
<feature type="signal peptide" evidence="1">
    <location>
        <begin position="1"/>
        <end position="19"/>
    </location>
</feature>
<name>A0ABY7FDZ0_MYAAR</name>
<protein>
    <submittedName>
        <fullName evidence="2">Uncharacterized protein</fullName>
    </submittedName>
</protein>
<organism evidence="2 3">
    <name type="scientific">Mya arenaria</name>
    <name type="common">Soft-shell clam</name>
    <dbReference type="NCBI Taxonomy" id="6604"/>
    <lineage>
        <taxon>Eukaryota</taxon>
        <taxon>Metazoa</taxon>
        <taxon>Spiralia</taxon>
        <taxon>Lophotrochozoa</taxon>
        <taxon>Mollusca</taxon>
        <taxon>Bivalvia</taxon>
        <taxon>Autobranchia</taxon>
        <taxon>Heteroconchia</taxon>
        <taxon>Euheterodonta</taxon>
        <taxon>Imparidentia</taxon>
        <taxon>Neoheterodontei</taxon>
        <taxon>Myida</taxon>
        <taxon>Myoidea</taxon>
        <taxon>Myidae</taxon>
        <taxon>Mya</taxon>
    </lineage>
</organism>